<evidence type="ECO:0000313" key="1">
    <source>
        <dbReference type="EMBL" id="HEH31036.1"/>
    </source>
</evidence>
<protein>
    <submittedName>
        <fullName evidence="1">Uncharacterized protein</fullName>
    </submittedName>
</protein>
<gene>
    <name evidence="1" type="ORF">ENP99_02840</name>
</gene>
<comment type="caution">
    <text evidence="1">The sequence shown here is derived from an EMBL/GenBank/DDBJ whole genome shotgun (WGS) entry which is preliminary data.</text>
</comment>
<dbReference type="Gene3D" id="3.20.20.120">
    <property type="entry name" value="Enolase-like C-terminal domain"/>
    <property type="match status" value="1"/>
</dbReference>
<reference evidence="1" key="1">
    <citation type="journal article" date="2020" name="mSystems">
        <title>Genome- and Community-Level Interaction Insights into Carbon Utilization and Element Cycling Functions of Hydrothermarchaeota in Hydrothermal Sediment.</title>
        <authorList>
            <person name="Zhou Z."/>
            <person name="Liu Y."/>
            <person name="Xu W."/>
            <person name="Pan J."/>
            <person name="Luo Z.H."/>
            <person name="Li M."/>
        </authorList>
    </citation>
    <scope>NUCLEOTIDE SEQUENCE [LARGE SCALE GENOMIC DNA]</scope>
    <source>
        <strain evidence="1">SpSt-27</strain>
    </source>
</reference>
<proteinExistence type="predicted"/>
<dbReference type="SUPFAM" id="SSF51604">
    <property type="entry name" value="Enolase C-terminal domain-like"/>
    <property type="match status" value="1"/>
</dbReference>
<organism evidence="1">
    <name type="scientific">Ignisphaera aggregans</name>
    <dbReference type="NCBI Taxonomy" id="334771"/>
    <lineage>
        <taxon>Archaea</taxon>
        <taxon>Thermoproteota</taxon>
        <taxon>Thermoprotei</taxon>
        <taxon>Desulfurococcales</taxon>
        <taxon>Desulfurococcaceae</taxon>
        <taxon>Ignisphaera</taxon>
    </lineage>
</organism>
<name>A0A7J2T970_9CREN</name>
<dbReference type="EMBL" id="DSLL01000029">
    <property type="protein sequence ID" value="HEH31036.1"/>
    <property type="molecule type" value="Genomic_DNA"/>
</dbReference>
<dbReference type="AlphaFoldDB" id="A0A7J2T970"/>
<accession>A0A7J2T970</accession>
<dbReference type="InterPro" id="IPR036849">
    <property type="entry name" value="Enolase-like_C_sf"/>
</dbReference>
<sequence length="74" mass="8351">MGWLINLHITASLPEHLSPYIETPLDPSWFWEEVMSAVCDKEPPKIVDGYVEISDEPGTGYSISIEKIKKFAIS</sequence>